<keyword evidence="2" id="KW-1185">Reference proteome</keyword>
<dbReference type="AlphaFoldDB" id="A0AAV1C737"/>
<name>A0AAV1C737_OLDCO</name>
<dbReference type="Gene3D" id="3.40.50.150">
    <property type="entry name" value="Vaccinia Virus protein VP39"/>
    <property type="match status" value="1"/>
</dbReference>
<evidence type="ECO:0000313" key="1">
    <source>
        <dbReference type="EMBL" id="CAI9091265.1"/>
    </source>
</evidence>
<accession>A0AAV1C737</accession>
<gene>
    <name evidence="1" type="ORF">OLC1_LOCUS3231</name>
</gene>
<organism evidence="1 2">
    <name type="scientific">Oldenlandia corymbosa var. corymbosa</name>
    <dbReference type="NCBI Taxonomy" id="529605"/>
    <lineage>
        <taxon>Eukaryota</taxon>
        <taxon>Viridiplantae</taxon>
        <taxon>Streptophyta</taxon>
        <taxon>Embryophyta</taxon>
        <taxon>Tracheophyta</taxon>
        <taxon>Spermatophyta</taxon>
        <taxon>Magnoliopsida</taxon>
        <taxon>eudicotyledons</taxon>
        <taxon>Gunneridae</taxon>
        <taxon>Pentapetalae</taxon>
        <taxon>asterids</taxon>
        <taxon>lamiids</taxon>
        <taxon>Gentianales</taxon>
        <taxon>Rubiaceae</taxon>
        <taxon>Rubioideae</taxon>
        <taxon>Spermacoceae</taxon>
        <taxon>Hedyotis-Oldenlandia complex</taxon>
        <taxon>Oldenlandia</taxon>
    </lineage>
</organism>
<dbReference type="Proteomes" id="UP001161247">
    <property type="component" value="Chromosome 1"/>
</dbReference>
<sequence>MSMDTTACETIVPSRYVTFTFPNPLPRPLPHLLHTSLLHIAVLDSPSTVAAAAGKVEVAAMLVPPNRQHDWIFSAQTGHLQLLLTFPQLSRLILISNYYNDPVGLLPSASKGQSVTDCENQMDQIQVNLMPLLFALTPKSAFDQNRRFPEIPFLSYEDDVIRSQVLETFYGPCVGEMLVENVELELVTGNDSVREFRRRLRYKRMPNLVQTQVRIHPVVALTAGIELDGLKFRVDSGILVQPYLSPMVACLSLISSCLDKRIHMGFRPRALCLGIGGGALVEFLSSELQFEVVGVEEDEVVLIVANKYFGLNESEMIHLCIGDGIELIQKLAFEDSDADLRDRFKFRNSGGLDHLHGNFDVVMVDLDSSDAILCSSAPPLEFVKKSVLLAAKKVLFEHGVVILNVVPASKSFYDMVTSEFVEVFEDVYEIDVGNGDNMVLVASASASLIGAACADYDNSFLRKLNSSIQGSHMNSLRKISGTSLLKSS</sequence>
<reference evidence="1" key="1">
    <citation type="submission" date="2023-03" db="EMBL/GenBank/DDBJ databases">
        <authorList>
            <person name="Julca I."/>
        </authorList>
    </citation>
    <scope>NUCLEOTIDE SEQUENCE</scope>
</reference>
<dbReference type="InterPro" id="IPR029063">
    <property type="entry name" value="SAM-dependent_MTases_sf"/>
</dbReference>
<evidence type="ECO:0000313" key="2">
    <source>
        <dbReference type="Proteomes" id="UP001161247"/>
    </source>
</evidence>
<dbReference type="SUPFAM" id="SSF53335">
    <property type="entry name" value="S-adenosyl-L-methionine-dependent methyltransferases"/>
    <property type="match status" value="1"/>
</dbReference>
<dbReference type="EMBL" id="OX459118">
    <property type="protein sequence ID" value="CAI9091265.1"/>
    <property type="molecule type" value="Genomic_DNA"/>
</dbReference>
<protein>
    <submittedName>
        <fullName evidence="1">OLC1v1026240C1</fullName>
    </submittedName>
</protein>
<proteinExistence type="predicted"/>